<reference evidence="2 3" key="1">
    <citation type="submission" date="2022-07" db="EMBL/GenBank/DDBJ databases">
        <authorList>
            <person name="Li W.-J."/>
            <person name="Deng Q.-Q."/>
        </authorList>
    </citation>
    <scope>NUCLEOTIDE SEQUENCE [LARGE SCALE GENOMIC DNA]</scope>
    <source>
        <strain evidence="2 3">SYSU M60028</strain>
    </source>
</reference>
<protein>
    <submittedName>
        <fullName evidence="2">Tape measure protein</fullName>
    </submittedName>
</protein>
<dbReference type="RefSeq" id="WP_254742772.1">
    <property type="nucleotide sequence ID" value="NZ_JANCLU010000011.1"/>
</dbReference>
<feature type="domain" description="Tape measure protein N-terminal" evidence="1">
    <location>
        <begin position="204"/>
        <end position="397"/>
    </location>
</feature>
<proteinExistence type="predicted"/>
<dbReference type="EMBL" id="JANCLU010000011">
    <property type="protein sequence ID" value="MCP8939391.1"/>
    <property type="molecule type" value="Genomic_DNA"/>
</dbReference>
<dbReference type="Pfam" id="PF20155">
    <property type="entry name" value="TMP_3"/>
    <property type="match status" value="1"/>
</dbReference>
<sequence>MVEGSYQIEVSVIGLDAAKREIASVGDASQSVSTALESVTREGEKAGETLTEVGKDGAAGLTKTARTAEALAKELQKVEATAKRMPSNLLPLTSGRVPGSGVRFDPLPAYTRSPALQAAYDAAERAKAERDALAALAANSNIPRSAGGSGGSGGGAGGGSAASAAAASFEKANASAMGFGRTISGFVTPVVAALAGVVAGSLIKSFTEFSDKVAQSKKDLEDFGNLGSKTGEIIKQLDETARGMGASLDKVSDPFLRIQDYAIQPGKLSRTPAEAAGALDTLTKSMQASGAAGEAISRVLRQVSGDAEENTLSVRSLDAIYDQSRGTVERLAQSMGMNMRTFRDSVKAGAVTFGEFVDAFNRPTIKNAVAEELKRIEERGKPVSQSVDLISNSLLRLGSSITSNTGLQKWLSDTSTSFSDFVAKTEQDAARLDTASRVATGALAGMMAGAAAGATVGALGGPVGVLGGAAIGGISGAGLGAELGFGYDYLASQPTPQLTPGQLSTLNAMQRGGGMGVGVISGSEGTDQLIGLTETSVDLLGQISEGIFTGTVSYKDANGNIVSELKRNSDRQLQAANQNLSGLQQLGTSFERAVESLGQSFDSAVRNFQQSSAFGSSPGGGGGYVIPSYDRMRQLDVRGAYAYGPGNYEIYWQTDSKYVSQELRPTASYLANERYINADKVLRDYRYGVGTAEQALKSLKQLGFNPDAPMYKDLRDAAAGLNDASKNLNGASDHLSAFGAGELYGVGNAVAPTSLGNLMRGLGAVTGGSTAGSTTVNVNMTVNGVTDADSFNKSAGQIVDELTSTLWRRVA</sequence>
<dbReference type="Proteomes" id="UP001205890">
    <property type="component" value="Unassembled WGS sequence"/>
</dbReference>
<gene>
    <name evidence="2" type="ORF">NK718_12775</name>
</gene>
<accession>A0ABT1LD08</accession>
<comment type="caution">
    <text evidence="2">The sequence shown here is derived from an EMBL/GenBank/DDBJ whole genome shotgun (WGS) entry which is preliminary data.</text>
</comment>
<organism evidence="2 3">
    <name type="scientific">Alsobacter ponti</name>
    <dbReference type="NCBI Taxonomy" id="2962936"/>
    <lineage>
        <taxon>Bacteria</taxon>
        <taxon>Pseudomonadati</taxon>
        <taxon>Pseudomonadota</taxon>
        <taxon>Alphaproteobacteria</taxon>
        <taxon>Hyphomicrobiales</taxon>
        <taxon>Alsobacteraceae</taxon>
        <taxon>Alsobacter</taxon>
    </lineage>
</organism>
<evidence type="ECO:0000259" key="1">
    <source>
        <dbReference type="Pfam" id="PF20155"/>
    </source>
</evidence>
<evidence type="ECO:0000313" key="3">
    <source>
        <dbReference type="Proteomes" id="UP001205890"/>
    </source>
</evidence>
<evidence type="ECO:0000313" key="2">
    <source>
        <dbReference type="EMBL" id="MCP8939391.1"/>
    </source>
</evidence>
<dbReference type="InterPro" id="IPR013491">
    <property type="entry name" value="Tape_meas_N"/>
</dbReference>
<name>A0ABT1LD08_9HYPH</name>
<keyword evidence="3" id="KW-1185">Reference proteome</keyword>